<dbReference type="Gene3D" id="3.55.50.10">
    <property type="entry name" value="Baseplate protein-like domains"/>
    <property type="match status" value="1"/>
</dbReference>
<evidence type="ECO:0000313" key="2">
    <source>
        <dbReference type="EMBL" id="PYB84274.1"/>
    </source>
</evidence>
<name>A0A2V4IC48_9PSED</name>
<dbReference type="Gene3D" id="2.40.50.230">
    <property type="entry name" value="Gp5 N-terminal domain"/>
    <property type="match status" value="1"/>
</dbReference>
<dbReference type="Pfam" id="PF05954">
    <property type="entry name" value="Phage_GPD"/>
    <property type="match status" value="1"/>
</dbReference>
<dbReference type="SUPFAM" id="SSF69279">
    <property type="entry name" value="Phage tail proteins"/>
    <property type="match status" value="2"/>
</dbReference>
<proteinExistence type="predicted"/>
<evidence type="ECO:0000259" key="1">
    <source>
        <dbReference type="Pfam" id="PF04717"/>
    </source>
</evidence>
<dbReference type="Gene3D" id="2.30.110.50">
    <property type="match status" value="2"/>
</dbReference>
<reference evidence="2 3" key="1">
    <citation type="submission" date="2018-06" db="EMBL/GenBank/DDBJ databases">
        <title>Pseudomonas diversity within urban Lake Michigan freshwaters.</title>
        <authorList>
            <person name="Batrich M."/>
            <person name="Hatzopoulos T."/>
            <person name="Putonti C."/>
        </authorList>
    </citation>
    <scope>NUCLEOTIDE SEQUENCE [LARGE SCALE GENOMIC DNA]</scope>
    <source>
        <strain evidence="2 3">LBp-160603</strain>
    </source>
</reference>
<dbReference type="Proteomes" id="UP000247620">
    <property type="component" value="Unassembled WGS sequence"/>
</dbReference>
<dbReference type="InterPro" id="IPR037026">
    <property type="entry name" value="Vgr_OB-fold_dom_sf"/>
</dbReference>
<gene>
    <name evidence="2" type="ORF">DMX07_06975</name>
</gene>
<accession>A0A2V4IC48</accession>
<dbReference type="Pfam" id="PF04717">
    <property type="entry name" value="Phage_base_V"/>
    <property type="match status" value="1"/>
</dbReference>
<organism evidence="2 3">
    <name type="scientific">Pseudomonas soli</name>
    <dbReference type="NCBI Taxonomy" id="1306993"/>
    <lineage>
        <taxon>Bacteria</taxon>
        <taxon>Pseudomonadati</taxon>
        <taxon>Pseudomonadota</taxon>
        <taxon>Gammaproteobacteria</taxon>
        <taxon>Pseudomonadales</taxon>
        <taxon>Pseudomonadaceae</taxon>
        <taxon>Pseudomonas</taxon>
    </lineage>
</organism>
<dbReference type="SUPFAM" id="SSF69255">
    <property type="entry name" value="gp5 N-terminal domain-like"/>
    <property type="match status" value="1"/>
</dbReference>
<dbReference type="RefSeq" id="WP_110698546.1">
    <property type="nucleotide sequence ID" value="NZ_QJRO01000003.1"/>
</dbReference>
<evidence type="ECO:0000313" key="3">
    <source>
        <dbReference type="Proteomes" id="UP000247620"/>
    </source>
</evidence>
<dbReference type="NCBIfam" id="TIGR03361">
    <property type="entry name" value="VI_Rhs_Vgr"/>
    <property type="match status" value="1"/>
</dbReference>
<feature type="domain" description="Gp5/Type VI secretion system Vgr protein OB-fold" evidence="1">
    <location>
        <begin position="317"/>
        <end position="381"/>
    </location>
</feature>
<dbReference type="InterPro" id="IPR017847">
    <property type="entry name" value="T6SS_RhsGE_Vgr_subset"/>
</dbReference>
<sequence>MSSPAQQTRFSLTIDGTDHVFHVLAFKGEEALGRPYYFNVDLVAERADLDLECLFDREAFLSFDNNGNGIHGRVYHIAQSGNAQGSKHYSMTLVPHLSYLRHRINQRIYEQFSVPNIVALILEEHGIVGDAYRFHLGSSYPERDYCTQYDETDLHFIQRLCEEEGIHFHFQHSAQGHVLVFGDDQAVFPRLGQPAACNQDGDNPLDFRGLADHQAEGHSDQTHLASGHVLDVCGHPRQAWNAPWLLTRVIHQGRQPRIAGERGATDHVDDIARGYRNHFMAIPWEAPYRLPLTHRKPELPGNQTAVVIAVEDEMSQRDRRLAKIQVKFPWDREDWFDDKSSCWLSACSSWSCASTPPHTGMEVMVTFVENDPDQPLISGCLCCR</sequence>
<dbReference type="AlphaFoldDB" id="A0A2V4IC48"/>
<dbReference type="EMBL" id="QJRO01000003">
    <property type="protein sequence ID" value="PYB84274.1"/>
    <property type="molecule type" value="Genomic_DNA"/>
</dbReference>
<protein>
    <submittedName>
        <fullName evidence="2">Type VI secretion system tip protein VgrG</fullName>
    </submittedName>
</protein>
<comment type="caution">
    <text evidence="2">The sequence shown here is derived from an EMBL/GenBank/DDBJ whole genome shotgun (WGS) entry which is preliminary data.</text>
</comment>
<dbReference type="InterPro" id="IPR006531">
    <property type="entry name" value="Gp5/Vgr_OB"/>
</dbReference>